<protein>
    <submittedName>
        <fullName evidence="2">Helix-turn-helix protein</fullName>
    </submittedName>
</protein>
<keyword evidence="3" id="KW-1185">Reference proteome</keyword>
<comment type="caution">
    <text evidence="2">The sequence shown here is derived from an EMBL/GenBank/DDBJ whole genome shotgun (WGS) entry which is preliminary data.</text>
</comment>
<dbReference type="OrthoDB" id="194758at2"/>
<sequence length="62" mass="7357">MARTRWLTVKDILDDLNVPRSTWQEWREKGRTPTCKRLPNGQLRISERAYEAWLESLDEVAA</sequence>
<reference evidence="2 3" key="1">
    <citation type="submission" date="2019-06" db="EMBL/GenBank/DDBJ databases">
        <title>Sequencing the genomes of 1000 actinobacteria strains.</title>
        <authorList>
            <person name="Klenk H.-P."/>
        </authorList>
    </citation>
    <scope>NUCLEOTIDE SEQUENCE [LARGE SCALE GENOMIC DNA]</scope>
    <source>
        <strain evidence="2 3">DSM 45928</strain>
    </source>
</reference>
<proteinExistence type="predicted"/>
<dbReference type="InterPro" id="IPR009061">
    <property type="entry name" value="DNA-bd_dom_put_sf"/>
</dbReference>
<evidence type="ECO:0000259" key="1">
    <source>
        <dbReference type="Pfam" id="PF12728"/>
    </source>
</evidence>
<dbReference type="EMBL" id="VFOW01000001">
    <property type="protein sequence ID" value="TQL76841.1"/>
    <property type="molecule type" value="Genomic_DNA"/>
</dbReference>
<name>A0A543AW96_9ACTN</name>
<dbReference type="Pfam" id="PF12728">
    <property type="entry name" value="HTH_17"/>
    <property type="match status" value="1"/>
</dbReference>
<dbReference type="RefSeq" id="WP_142038858.1">
    <property type="nucleotide sequence ID" value="NZ_JBHTGS010000001.1"/>
</dbReference>
<gene>
    <name evidence="2" type="ORF">FB566_2382</name>
</gene>
<organism evidence="2 3">
    <name type="scientific">Stackebrandtia endophytica</name>
    <dbReference type="NCBI Taxonomy" id="1496996"/>
    <lineage>
        <taxon>Bacteria</taxon>
        <taxon>Bacillati</taxon>
        <taxon>Actinomycetota</taxon>
        <taxon>Actinomycetes</taxon>
        <taxon>Glycomycetales</taxon>
        <taxon>Glycomycetaceae</taxon>
        <taxon>Stackebrandtia</taxon>
    </lineage>
</organism>
<dbReference type="SUPFAM" id="SSF46955">
    <property type="entry name" value="Putative DNA-binding domain"/>
    <property type="match status" value="1"/>
</dbReference>
<evidence type="ECO:0000313" key="3">
    <source>
        <dbReference type="Proteomes" id="UP000317043"/>
    </source>
</evidence>
<dbReference type="InterPro" id="IPR041657">
    <property type="entry name" value="HTH_17"/>
</dbReference>
<evidence type="ECO:0000313" key="2">
    <source>
        <dbReference type="EMBL" id="TQL76841.1"/>
    </source>
</evidence>
<accession>A0A543AW96</accession>
<feature type="domain" description="Helix-turn-helix" evidence="1">
    <location>
        <begin position="6"/>
        <end position="56"/>
    </location>
</feature>
<dbReference type="Proteomes" id="UP000317043">
    <property type="component" value="Unassembled WGS sequence"/>
</dbReference>
<dbReference type="InParanoid" id="A0A543AW96"/>
<dbReference type="AlphaFoldDB" id="A0A543AW96"/>